<sequence>MARANRHYIPGYVWHLTHRCHKREFLLKFAKDRNRWMQWLYKAKKNYGLIILNYMATSNHTHLLVYDHAGHDVIPKSIQLLAGRTGQEYNNRKKRKGAFRQDRYHATAVETGEYLKKCVVYIDLNMVRAGTINHPSHWKWSGYNEIQRPKRKNALIDYEKLRELVGFESFDLFQSAHKKWIDDSLGNYGANRESHWTERGKKGTGQ</sequence>
<dbReference type="SMART" id="SM01321">
    <property type="entry name" value="Y1_Tnp"/>
    <property type="match status" value="1"/>
</dbReference>
<dbReference type="PANTHER" id="PTHR34322">
    <property type="entry name" value="TRANSPOSASE, Y1_TNP DOMAIN-CONTAINING"/>
    <property type="match status" value="1"/>
</dbReference>
<organism evidence="2">
    <name type="scientific">uncultured Desulfobacteraceae bacterium</name>
    <dbReference type="NCBI Taxonomy" id="218296"/>
    <lineage>
        <taxon>Bacteria</taxon>
        <taxon>Pseudomonadati</taxon>
        <taxon>Thermodesulfobacteriota</taxon>
        <taxon>Desulfobacteria</taxon>
        <taxon>Desulfobacterales</taxon>
        <taxon>Desulfobacteraceae</taxon>
        <taxon>environmental samples</taxon>
    </lineage>
</organism>
<dbReference type="PANTHER" id="PTHR34322:SF2">
    <property type="entry name" value="TRANSPOSASE IS200-LIKE DOMAIN-CONTAINING PROTEIN"/>
    <property type="match status" value="1"/>
</dbReference>
<feature type="domain" description="Transposase IS200-like" evidence="1">
    <location>
        <begin position="9"/>
        <end position="125"/>
    </location>
</feature>
<evidence type="ECO:0000313" key="2">
    <source>
        <dbReference type="EMBL" id="VEN73890.1"/>
    </source>
</evidence>
<dbReference type="AlphaFoldDB" id="A0A484HF91"/>
<dbReference type="SUPFAM" id="SSF143422">
    <property type="entry name" value="Transposase IS200-like"/>
    <property type="match status" value="1"/>
</dbReference>
<dbReference type="Pfam" id="PF01797">
    <property type="entry name" value="Y1_Tnp"/>
    <property type="match status" value="1"/>
</dbReference>
<dbReference type="Gene3D" id="3.30.70.1290">
    <property type="entry name" value="Transposase IS200-like"/>
    <property type="match status" value="1"/>
</dbReference>
<dbReference type="GO" id="GO:0003677">
    <property type="term" value="F:DNA binding"/>
    <property type="evidence" value="ECO:0007669"/>
    <property type="project" value="InterPro"/>
</dbReference>
<protein>
    <submittedName>
        <fullName evidence="2">Transposase</fullName>
    </submittedName>
</protein>
<evidence type="ECO:0000259" key="1">
    <source>
        <dbReference type="SMART" id="SM01321"/>
    </source>
</evidence>
<dbReference type="GO" id="GO:0004803">
    <property type="term" value="F:transposase activity"/>
    <property type="evidence" value="ECO:0007669"/>
    <property type="project" value="InterPro"/>
</dbReference>
<reference evidence="2" key="1">
    <citation type="submission" date="2019-01" db="EMBL/GenBank/DDBJ databases">
        <authorList>
            <consortium name="Genoscope - CEA"/>
            <person name="William W."/>
        </authorList>
    </citation>
    <scope>NUCLEOTIDE SEQUENCE</scope>
    <source>
        <strain evidence="2">CR-1</strain>
    </source>
</reference>
<accession>A0A484HF91</accession>
<gene>
    <name evidence="2" type="ORF">EPICR_20360</name>
</gene>
<proteinExistence type="predicted"/>
<dbReference type="EMBL" id="CAACVI010000012">
    <property type="protein sequence ID" value="VEN73890.1"/>
    <property type="molecule type" value="Genomic_DNA"/>
</dbReference>
<dbReference type="InterPro" id="IPR036515">
    <property type="entry name" value="Transposase_17_sf"/>
</dbReference>
<dbReference type="GO" id="GO:0006313">
    <property type="term" value="P:DNA transposition"/>
    <property type="evidence" value="ECO:0007669"/>
    <property type="project" value="InterPro"/>
</dbReference>
<name>A0A484HF91_9BACT</name>
<dbReference type="InterPro" id="IPR002686">
    <property type="entry name" value="Transposase_17"/>
</dbReference>